<dbReference type="STRING" id="53501.SAMN04488043_107258"/>
<evidence type="ECO:0000313" key="2">
    <source>
        <dbReference type="Proteomes" id="UP000051587"/>
    </source>
</evidence>
<accession>A0A0P1F6U0</accession>
<dbReference type="AlphaFoldDB" id="A0A0P1F6U0"/>
<keyword evidence="2" id="KW-1185">Reference proteome</keyword>
<dbReference type="RefSeq" id="WP_158509045.1">
    <property type="nucleotide sequence ID" value="NZ_CP051181.1"/>
</dbReference>
<dbReference type="EMBL" id="CYSA01000007">
    <property type="protein sequence ID" value="CUH63547.1"/>
    <property type="molecule type" value="Genomic_DNA"/>
</dbReference>
<protein>
    <submittedName>
        <fullName evidence="1">Uncharacterized protein</fullName>
    </submittedName>
</protein>
<evidence type="ECO:0000313" key="1">
    <source>
        <dbReference type="EMBL" id="CUH63547.1"/>
    </source>
</evidence>
<proteinExistence type="predicted"/>
<reference evidence="1 2" key="1">
    <citation type="submission" date="2015-09" db="EMBL/GenBank/DDBJ databases">
        <authorList>
            <consortium name="Swine Surveillance"/>
        </authorList>
    </citation>
    <scope>NUCLEOTIDE SEQUENCE [LARGE SCALE GENOMIC DNA]</scope>
    <source>
        <strain evidence="1 2">CECT 4357</strain>
    </source>
</reference>
<gene>
    <name evidence="1" type="ORF">TG4357_00754</name>
</gene>
<sequence length="49" mass="5129">MNNCTAITKPLTAIPVNVGACAASAPVVLHIDKTSMDFKNLPATSEMKI</sequence>
<name>A0A0P1F6U0_THAGE</name>
<organism evidence="1 2">
    <name type="scientific">Thalassovita gelatinovora</name>
    <name type="common">Thalassobius gelatinovorus</name>
    <dbReference type="NCBI Taxonomy" id="53501"/>
    <lineage>
        <taxon>Bacteria</taxon>
        <taxon>Pseudomonadati</taxon>
        <taxon>Pseudomonadota</taxon>
        <taxon>Alphaproteobacteria</taxon>
        <taxon>Rhodobacterales</taxon>
        <taxon>Roseobacteraceae</taxon>
        <taxon>Thalassovita</taxon>
    </lineage>
</organism>
<dbReference type="Proteomes" id="UP000051587">
    <property type="component" value="Unassembled WGS sequence"/>
</dbReference>